<dbReference type="AlphaFoldDB" id="A0A1L3STU1"/>
<accession>A0A1L3STU1</accession>
<dbReference type="SUPFAM" id="SSF54909">
    <property type="entry name" value="Dimeric alpha+beta barrel"/>
    <property type="match status" value="1"/>
</dbReference>
<feature type="domain" description="DUF3291" evidence="1">
    <location>
        <begin position="3"/>
        <end position="139"/>
    </location>
</feature>
<evidence type="ECO:0000313" key="2">
    <source>
        <dbReference type="EMBL" id="APH72826.1"/>
    </source>
</evidence>
<dbReference type="STRING" id="1670800.BSQ44_16725"/>
<dbReference type="EMBL" id="CP018171">
    <property type="protein sequence ID" value="APH72826.1"/>
    <property type="molecule type" value="Genomic_DNA"/>
</dbReference>
<dbReference type="InterPro" id="IPR021708">
    <property type="entry name" value="DUF3291"/>
</dbReference>
<dbReference type="InterPro" id="IPR011008">
    <property type="entry name" value="Dimeric_a/b-barrel"/>
</dbReference>
<dbReference type="OrthoDB" id="2376237at2"/>
<organism evidence="2 3">
    <name type="scientific">Aquibium oceanicum</name>
    <dbReference type="NCBI Taxonomy" id="1670800"/>
    <lineage>
        <taxon>Bacteria</taxon>
        <taxon>Pseudomonadati</taxon>
        <taxon>Pseudomonadota</taxon>
        <taxon>Alphaproteobacteria</taxon>
        <taxon>Hyphomicrobiales</taxon>
        <taxon>Phyllobacteriaceae</taxon>
        <taxon>Aquibium</taxon>
    </lineage>
</organism>
<name>A0A1L3STU1_9HYPH</name>
<protein>
    <recommendedName>
        <fullName evidence="1">DUF3291 domain-containing protein</fullName>
    </recommendedName>
</protein>
<gene>
    <name evidence="2" type="ORF">BSQ44_16725</name>
</gene>
<dbReference type="RefSeq" id="WP_072606196.1">
    <property type="nucleotide sequence ID" value="NZ_CP018171.1"/>
</dbReference>
<dbReference type="Pfam" id="PF11695">
    <property type="entry name" value="DUF3291"/>
    <property type="match status" value="1"/>
</dbReference>
<keyword evidence="3" id="KW-1185">Reference proteome</keyword>
<proteinExistence type="predicted"/>
<dbReference type="Proteomes" id="UP000182840">
    <property type="component" value="Chromosome"/>
</dbReference>
<reference evidence="3" key="1">
    <citation type="submission" date="2016-11" db="EMBL/GenBank/DDBJ databases">
        <title>Mesorhizobium oceanicum sp. nov., isolated from deep seawater in South China Sea.</title>
        <authorList>
            <person name="Fu G.-Y."/>
        </authorList>
    </citation>
    <scope>NUCLEOTIDE SEQUENCE [LARGE SCALE GENOMIC DNA]</scope>
    <source>
        <strain evidence="3">B7</strain>
    </source>
</reference>
<sequence>MHLAQVNVAHPRFPLDDPRMGDFVDNLDRVNAVAERSAGFVWRLVGEGDDATDLRFDDDPDAVINMSVWESAEHLEHFVWNTVHKRIYHRKAEWFRTTGKPYFVMWPVPVGHRPDLAEARGRLDHFEKHGSSDQAFGWEGLPHLKRWMEERCA</sequence>
<evidence type="ECO:0000259" key="1">
    <source>
        <dbReference type="Pfam" id="PF11695"/>
    </source>
</evidence>
<dbReference type="KEGG" id="meso:BSQ44_16725"/>
<evidence type="ECO:0000313" key="3">
    <source>
        <dbReference type="Proteomes" id="UP000182840"/>
    </source>
</evidence>